<keyword evidence="2" id="KW-1185">Reference proteome</keyword>
<comment type="caution">
    <text evidence="1">The sequence shown here is derived from an EMBL/GenBank/DDBJ whole genome shotgun (WGS) entry which is preliminary data.</text>
</comment>
<reference evidence="1" key="1">
    <citation type="submission" date="2023-03" db="EMBL/GenBank/DDBJ databases">
        <title>Massive genome expansion in bonnet fungi (Mycena s.s.) driven by repeated elements and novel gene families across ecological guilds.</title>
        <authorList>
            <consortium name="Lawrence Berkeley National Laboratory"/>
            <person name="Harder C.B."/>
            <person name="Miyauchi S."/>
            <person name="Viragh M."/>
            <person name="Kuo A."/>
            <person name="Thoen E."/>
            <person name="Andreopoulos B."/>
            <person name="Lu D."/>
            <person name="Skrede I."/>
            <person name="Drula E."/>
            <person name="Henrissat B."/>
            <person name="Morin E."/>
            <person name="Kohler A."/>
            <person name="Barry K."/>
            <person name="LaButti K."/>
            <person name="Morin E."/>
            <person name="Salamov A."/>
            <person name="Lipzen A."/>
            <person name="Mereny Z."/>
            <person name="Hegedus B."/>
            <person name="Baldrian P."/>
            <person name="Stursova M."/>
            <person name="Weitz H."/>
            <person name="Taylor A."/>
            <person name="Grigoriev I.V."/>
            <person name="Nagy L.G."/>
            <person name="Martin F."/>
            <person name="Kauserud H."/>
        </authorList>
    </citation>
    <scope>NUCLEOTIDE SEQUENCE</scope>
    <source>
        <strain evidence="1">9144</strain>
    </source>
</reference>
<name>A0AAD6USI2_9AGAR</name>
<organism evidence="1 2">
    <name type="scientific">Mycena pura</name>
    <dbReference type="NCBI Taxonomy" id="153505"/>
    <lineage>
        <taxon>Eukaryota</taxon>
        <taxon>Fungi</taxon>
        <taxon>Dikarya</taxon>
        <taxon>Basidiomycota</taxon>
        <taxon>Agaricomycotina</taxon>
        <taxon>Agaricomycetes</taxon>
        <taxon>Agaricomycetidae</taxon>
        <taxon>Agaricales</taxon>
        <taxon>Marasmiineae</taxon>
        <taxon>Mycenaceae</taxon>
        <taxon>Mycena</taxon>
    </lineage>
</organism>
<dbReference type="Proteomes" id="UP001219525">
    <property type="component" value="Unassembled WGS sequence"/>
</dbReference>
<protein>
    <submittedName>
        <fullName evidence="1">Uncharacterized protein</fullName>
    </submittedName>
</protein>
<evidence type="ECO:0000313" key="1">
    <source>
        <dbReference type="EMBL" id="KAJ7193687.1"/>
    </source>
</evidence>
<evidence type="ECO:0000313" key="2">
    <source>
        <dbReference type="Proteomes" id="UP001219525"/>
    </source>
</evidence>
<gene>
    <name evidence="1" type="ORF">GGX14DRAFT_405252</name>
</gene>
<proteinExistence type="predicted"/>
<dbReference type="EMBL" id="JARJCW010000105">
    <property type="protein sequence ID" value="KAJ7193687.1"/>
    <property type="molecule type" value="Genomic_DNA"/>
</dbReference>
<accession>A0AAD6USI2</accession>
<dbReference type="AlphaFoldDB" id="A0AAD6USI2"/>
<sequence>MTGCNWVWYRKCRRASAHAFAVVVDHETQYALRRKATYCPGPNGQDPMLNILYKPAQSQRHATRSLSRHLTLFCLSSYLGLWTGVKQTHSGTVFAAWSAEVFAIQATTFNIALLLLDAVTVERDDQEDWEPHDALNDIDNAEPHDALSDIDNEEPHDALNGIDDAEPHVVLNDIDDMWPQLHKPDPWNEVDDLPPVPERRALPTRKRRASPTYDRLVATGTSLGNKAAARDGPCPRGIPTVWTDRWHKGDMWAGLANVKGDERPGLAIVKGDTMGGPASPLSKATRGARASLANVKGDAWPGLAIVKGDTWPGLTVDKGDTQSCLARDKGDGRASLAFVKGSARACLANVKGDTQSGLADVKGDAGASLAFVKGVAVRGPVKGDARASLALDKGYARASLTVDKGGARASPAVVKSGVCTCLAIVKQDARASLAVDKGQPLRCQRQRARFTTAEPLYGILTELRRSHGRGFAAPSSCRFMAASAAELRLVQTILMLAIDKCIIKPQYYLHVLFNYTLSQ</sequence>